<evidence type="ECO:0000256" key="2">
    <source>
        <dbReference type="ARBA" id="ARBA00022980"/>
    </source>
</evidence>
<dbReference type="CDD" id="cd00349">
    <property type="entry name" value="Ribosomal_L11"/>
    <property type="match status" value="1"/>
</dbReference>
<dbReference type="GO" id="GO:0006412">
    <property type="term" value="P:translation"/>
    <property type="evidence" value="ECO:0007669"/>
    <property type="project" value="InterPro"/>
</dbReference>
<evidence type="ECO:0000259" key="7">
    <source>
        <dbReference type="Pfam" id="PF03946"/>
    </source>
</evidence>
<dbReference type="GO" id="GO:0005762">
    <property type="term" value="C:mitochondrial large ribosomal subunit"/>
    <property type="evidence" value="ECO:0007669"/>
    <property type="project" value="TreeGrafter"/>
</dbReference>
<dbReference type="RefSeq" id="XP_040727265.1">
    <property type="nucleotide sequence ID" value="XM_040867533.1"/>
</dbReference>
<dbReference type="InterPro" id="IPR036769">
    <property type="entry name" value="Ribosomal_uL11_C_sf"/>
</dbReference>
<organism evidence="8 9">
    <name type="scientific">Protomyces lactucae-debilis</name>
    <dbReference type="NCBI Taxonomy" id="2754530"/>
    <lineage>
        <taxon>Eukaryota</taxon>
        <taxon>Fungi</taxon>
        <taxon>Dikarya</taxon>
        <taxon>Ascomycota</taxon>
        <taxon>Taphrinomycotina</taxon>
        <taxon>Taphrinomycetes</taxon>
        <taxon>Taphrinales</taxon>
        <taxon>Protomycetaceae</taxon>
        <taxon>Protomyces</taxon>
    </lineage>
</organism>
<evidence type="ECO:0000256" key="3">
    <source>
        <dbReference type="ARBA" id="ARBA00023274"/>
    </source>
</evidence>
<dbReference type="Pfam" id="PF00298">
    <property type="entry name" value="Ribosomal_L11"/>
    <property type="match status" value="1"/>
</dbReference>
<evidence type="ECO:0000256" key="1">
    <source>
        <dbReference type="ARBA" id="ARBA00010537"/>
    </source>
</evidence>
<dbReference type="InterPro" id="IPR020783">
    <property type="entry name" value="Ribosomal_uL11_C"/>
</dbReference>
<evidence type="ECO:0000256" key="5">
    <source>
        <dbReference type="RuleBase" id="RU003978"/>
    </source>
</evidence>
<keyword evidence="2 5" id="KW-0689">Ribosomal protein</keyword>
<dbReference type="FunFam" id="1.10.10.250:FF:000003">
    <property type="entry name" value="Mitochondrial ribosomal protein L11"/>
    <property type="match status" value="1"/>
</dbReference>
<dbReference type="Proteomes" id="UP000193685">
    <property type="component" value="Unassembled WGS sequence"/>
</dbReference>
<dbReference type="GO" id="GO:0003735">
    <property type="term" value="F:structural constituent of ribosome"/>
    <property type="evidence" value="ECO:0007669"/>
    <property type="project" value="InterPro"/>
</dbReference>
<evidence type="ECO:0000259" key="6">
    <source>
        <dbReference type="Pfam" id="PF00298"/>
    </source>
</evidence>
<name>A0A1Y2FQ15_PROLT</name>
<dbReference type="InterPro" id="IPR000911">
    <property type="entry name" value="Ribosomal_uL11"/>
</dbReference>
<reference evidence="8 9" key="1">
    <citation type="submission" date="2016-07" db="EMBL/GenBank/DDBJ databases">
        <title>Pervasive Adenine N6-methylation of Active Genes in Fungi.</title>
        <authorList>
            <consortium name="DOE Joint Genome Institute"/>
            <person name="Mondo S.J."/>
            <person name="Dannebaum R.O."/>
            <person name="Kuo R.C."/>
            <person name="Labutti K."/>
            <person name="Haridas S."/>
            <person name="Kuo A."/>
            <person name="Salamov A."/>
            <person name="Ahrendt S.R."/>
            <person name="Lipzen A."/>
            <person name="Sullivan W."/>
            <person name="Andreopoulos W.B."/>
            <person name="Clum A."/>
            <person name="Lindquist E."/>
            <person name="Daum C."/>
            <person name="Ramamoorthy G.K."/>
            <person name="Gryganskyi A."/>
            <person name="Culley D."/>
            <person name="Magnuson J.K."/>
            <person name="James T.Y."/>
            <person name="O'Malley M.A."/>
            <person name="Stajich J.E."/>
            <person name="Spatafora J.W."/>
            <person name="Visel A."/>
            <person name="Grigoriev I.V."/>
        </authorList>
    </citation>
    <scope>NUCLEOTIDE SEQUENCE [LARGE SCALE GENOMIC DNA]</scope>
    <source>
        <strain evidence="8 9">12-1054</strain>
    </source>
</reference>
<feature type="domain" description="Large ribosomal subunit protein uL11 C-terminal" evidence="6">
    <location>
        <begin position="75"/>
        <end position="145"/>
    </location>
</feature>
<dbReference type="OMA" id="CKQFNAK"/>
<feature type="domain" description="Large ribosomal subunit protein uL11 N-terminal" evidence="7">
    <location>
        <begin position="12"/>
        <end position="70"/>
    </location>
</feature>
<accession>A0A1Y2FQ15</accession>
<dbReference type="GO" id="GO:0070180">
    <property type="term" value="F:large ribosomal subunit rRNA binding"/>
    <property type="evidence" value="ECO:0007669"/>
    <property type="project" value="TreeGrafter"/>
</dbReference>
<dbReference type="Pfam" id="PF03946">
    <property type="entry name" value="Ribosomal_L11_N"/>
    <property type="match status" value="1"/>
</dbReference>
<sequence>MSKVQATKDVLVKLIVPAGGASPSPPIGPALGARGVKSIDFCKEFNARTSMYTPGVPLPVNITIRPNRTFAFDIKTPSTAYLLMKAAGIDKGSTAPGTSLVGKISMKHVWEVAKIKQKDTKLQGLELEAICKSIVGSAKSLGLEVAP</sequence>
<protein>
    <recommendedName>
        <fullName evidence="4">Large ribosomal subunit protein uL11m</fullName>
    </recommendedName>
</protein>
<dbReference type="InterPro" id="IPR020784">
    <property type="entry name" value="Ribosomal_uL11_N"/>
</dbReference>
<dbReference type="NCBIfam" id="TIGR01632">
    <property type="entry name" value="L11_bact"/>
    <property type="match status" value="1"/>
</dbReference>
<dbReference type="Gene3D" id="1.10.10.250">
    <property type="entry name" value="Ribosomal protein L11, C-terminal domain"/>
    <property type="match status" value="1"/>
</dbReference>
<dbReference type="SUPFAM" id="SSF54747">
    <property type="entry name" value="Ribosomal L11/L12e N-terminal domain"/>
    <property type="match status" value="1"/>
</dbReference>
<dbReference type="AlphaFoldDB" id="A0A1Y2FQ15"/>
<dbReference type="InterPro" id="IPR006519">
    <property type="entry name" value="Ribosomal_uL11_bac-typ"/>
</dbReference>
<keyword evidence="9" id="KW-1185">Reference proteome</keyword>
<dbReference type="PANTHER" id="PTHR11661:SF1">
    <property type="entry name" value="LARGE RIBOSOMAL SUBUNIT PROTEIN UL11M"/>
    <property type="match status" value="1"/>
</dbReference>
<dbReference type="Gene3D" id="3.30.1550.10">
    <property type="entry name" value="Ribosomal protein L11/L12, N-terminal domain"/>
    <property type="match status" value="1"/>
</dbReference>
<keyword evidence="3 5" id="KW-0687">Ribonucleoprotein</keyword>
<dbReference type="SMART" id="SM00649">
    <property type="entry name" value="RL11"/>
    <property type="match status" value="1"/>
</dbReference>
<comment type="caution">
    <text evidence="8">The sequence shown here is derived from an EMBL/GenBank/DDBJ whole genome shotgun (WGS) entry which is preliminary data.</text>
</comment>
<dbReference type="InterPro" id="IPR036796">
    <property type="entry name" value="Ribosomal_uL11_N_sf"/>
</dbReference>
<dbReference type="EMBL" id="MCFI01000003">
    <property type="protein sequence ID" value="ORY86083.1"/>
    <property type="molecule type" value="Genomic_DNA"/>
</dbReference>
<evidence type="ECO:0000256" key="4">
    <source>
        <dbReference type="ARBA" id="ARBA00040104"/>
    </source>
</evidence>
<dbReference type="HAMAP" id="MF_00736">
    <property type="entry name" value="Ribosomal_uL11"/>
    <property type="match status" value="1"/>
</dbReference>
<dbReference type="OrthoDB" id="1091498at2759"/>
<dbReference type="GeneID" id="63784132"/>
<gene>
    <name evidence="8" type="ORF">BCR37DRAFT_343893</name>
</gene>
<proteinExistence type="inferred from homology"/>
<dbReference type="PANTHER" id="PTHR11661">
    <property type="entry name" value="60S RIBOSOMAL PROTEIN L12"/>
    <property type="match status" value="1"/>
</dbReference>
<comment type="similarity">
    <text evidence="1 5">Belongs to the universal ribosomal protein uL11 family.</text>
</comment>
<dbReference type="SUPFAM" id="SSF46906">
    <property type="entry name" value="Ribosomal protein L11, C-terminal domain"/>
    <property type="match status" value="1"/>
</dbReference>
<evidence type="ECO:0000313" key="9">
    <source>
        <dbReference type="Proteomes" id="UP000193685"/>
    </source>
</evidence>
<dbReference type="STRING" id="56484.A0A1Y2FQ15"/>
<evidence type="ECO:0000313" key="8">
    <source>
        <dbReference type="EMBL" id="ORY86083.1"/>
    </source>
</evidence>